<proteinExistence type="predicted"/>
<evidence type="ECO:0008006" key="3">
    <source>
        <dbReference type="Google" id="ProtNLM"/>
    </source>
</evidence>
<dbReference type="AlphaFoldDB" id="A0AAV8X3Q5"/>
<comment type="caution">
    <text evidence="1">The sequence shown here is derived from an EMBL/GenBank/DDBJ whole genome shotgun (WGS) entry which is preliminary data.</text>
</comment>
<dbReference type="EMBL" id="JAPWTK010001197">
    <property type="protein sequence ID" value="KAJ8933581.1"/>
    <property type="molecule type" value="Genomic_DNA"/>
</dbReference>
<gene>
    <name evidence="1" type="ORF">NQ318_015968</name>
</gene>
<organism evidence="1 2">
    <name type="scientific">Aromia moschata</name>
    <dbReference type="NCBI Taxonomy" id="1265417"/>
    <lineage>
        <taxon>Eukaryota</taxon>
        <taxon>Metazoa</taxon>
        <taxon>Ecdysozoa</taxon>
        <taxon>Arthropoda</taxon>
        <taxon>Hexapoda</taxon>
        <taxon>Insecta</taxon>
        <taxon>Pterygota</taxon>
        <taxon>Neoptera</taxon>
        <taxon>Endopterygota</taxon>
        <taxon>Coleoptera</taxon>
        <taxon>Polyphaga</taxon>
        <taxon>Cucujiformia</taxon>
        <taxon>Chrysomeloidea</taxon>
        <taxon>Cerambycidae</taxon>
        <taxon>Cerambycinae</taxon>
        <taxon>Callichromatini</taxon>
        <taxon>Aromia</taxon>
    </lineage>
</organism>
<reference evidence="1" key="1">
    <citation type="journal article" date="2023" name="Insect Mol. Biol.">
        <title>Genome sequencing provides insights into the evolution of gene families encoding plant cell wall-degrading enzymes in longhorned beetles.</title>
        <authorList>
            <person name="Shin N.R."/>
            <person name="Okamura Y."/>
            <person name="Kirsch R."/>
            <person name="Pauchet Y."/>
        </authorList>
    </citation>
    <scope>NUCLEOTIDE SEQUENCE</scope>
    <source>
        <strain evidence="1">AMC_N1</strain>
    </source>
</reference>
<dbReference type="PANTHER" id="PTHR31511">
    <property type="entry name" value="PROTEIN CBG23764"/>
    <property type="match status" value="1"/>
</dbReference>
<name>A0AAV8X3Q5_9CUCU</name>
<dbReference type="SUPFAM" id="SSF53098">
    <property type="entry name" value="Ribonuclease H-like"/>
    <property type="match status" value="1"/>
</dbReference>
<protein>
    <recommendedName>
        <fullName evidence="3">DNA-directed DNA polymerase</fullName>
    </recommendedName>
</protein>
<evidence type="ECO:0000313" key="2">
    <source>
        <dbReference type="Proteomes" id="UP001162162"/>
    </source>
</evidence>
<accession>A0AAV8X3Q5</accession>
<sequence>MTIRQNNKTENIFKLENNLALLKYYREQLKKLKLQNKVSGGSLQKLANKKYLVWQDVESCFKNRISFSIKINKYLKESLLKVNLVFEGNFIKPNDGQVETKTFTTRNNVVDSNTNLRGWWQENVSEKLLRTLEDFSQRDSGWTLLEIIGLRVNINNYSPITVGLSTYTEMPQFIKNKMCVINVKNDDEYCFLWAIVSALHPASKHPERISSYPDIRDVLKFEGIEFPIKLKDILKFERLNSISVNVYTINKKEILPVCLTKNNFEKIVNLLMVPSTINNNNDTAMDTDTPLYHFAWIKNMSRLLSKQISLHDHRTFICNRCLNHFTRQEILDRHSLDCTSKTNSCKIELPNERENILKFKNYRFKEKVPFAIYADFECILENCENNLNLNTQNYQKHTAFSVAFYLKCSYDDSLSEFKLYMGRDCQQWFIKQLEKISDNVDEILSKPLPMKPLSEIQNYEHKNAPVCHICEGPFYHSDIRRCRAAHQRCNLNYKDRHVIPVVFHNLSGYDSHLIIRQLATVFEGNISLLPINKEKYISFSKDVKDTKIKLRFIDSTLTNEGISEADFLHAVNIWNKFNIENLGEYSDLYLKTDVLLLADIFENFRENCIQTYGLDALNYYTAPRLSNGCNKLELLTDVDMILMIEKGIRGGVAQVSNRYSQANN</sequence>
<dbReference type="InterPro" id="IPR012337">
    <property type="entry name" value="RNaseH-like_sf"/>
</dbReference>
<dbReference type="Proteomes" id="UP001162162">
    <property type="component" value="Unassembled WGS sequence"/>
</dbReference>
<keyword evidence="2" id="KW-1185">Reference proteome</keyword>
<dbReference type="PANTHER" id="PTHR31511:SF12">
    <property type="entry name" value="RHO TERMINATION FACTOR N-TERMINAL DOMAIN-CONTAINING PROTEIN"/>
    <property type="match status" value="1"/>
</dbReference>
<evidence type="ECO:0000313" key="1">
    <source>
        <dbReference type="EMBL" id="KAJ8933581.1"/>
    </source>
</evidence>